<sequence length="284" mass="28803">MTIYGVTGATGQLGRLAVDDLIDRGIPAGDIVAVVRDEAKASGLAERGVVVRVADYADTAALTAAFAGVDRLLFISGSEVGSRLAQHSSVVDAAVAAQVGLVAYTSVLKAESSGLSLATEHVATEKALADSGLDHILLRNGWYSENYVASLQPTIDGGVLYGAAGEGRVAPATRPDFAGAAVSALIAGRPGVFELAGTEHLTYADIAAVIADVAGTPVRYQDLSTDDYAAALAQAGVPEPMPAVLADSDAGIARGELDSTSTDLADLLGRPSTPFVDVIRAALA</sequence>
<reference evidence="3" key="1">
    <citation type="journal article" date="2019" name="Int. J. Syst. Evol. Microbiol.">
        <title>The Global Catalogue of Microorganisms (GCM) 10K type strain sequencing project: providing services to taxonomists for standard genome sequencing and annotation.</title>
        <authorList>
            <consortium name="The Broad Institute Genomics Platform"/>
            <consortium name="The Broad Institute Genome Sequencing Center for Infectious Disease"/>
            <person name="Wu L."/>
            <person name="Ma J."/>
        </authorList>
    </citation>
    <scope>NUCLEOTIDE SEQUENCE [LARGE SCALE GENOMIC DNA]</scope>
    <source>
        <strain evidence="3">CCM 7855</strain>
    </source>
</reference>
<feature type="domain" description="NAD(P)-binding" evidence="1">
    <location>
        <begin position="8"/>
        <end position="146"/>
    </location>
</feature>
<dbReference type="Pfam" id="PF13460">
    <property type="entry name" value="NAD_binding_10"/>
    <property type="match status" value="1"/>
</dbReference>
<dbReference type="InterPro" id="IPR052718">
    <property type="entry name" value="NmrA-type_oxidoreductase"/>
</dbReference>
<keyword evidence="3" id="KW-1185">Reference proteome</keyword>
<evidence type="ECO:0000313" key="2">
    <source>
        <dbReference type="EMBL" id="GGF08628.1"/>
    </source>
</evidence>
<accession>A0ABQ1U582</accession>
<dbReference type="InterPro" id="IPR036291">
    <property type="entry name" value="NAD(P)-bd_dom_sf"/>
</dbReference>
<comment type="caution">
    <text evidence="2">The sequence shown here is derived from an EMBL/GenBank/DDBJ whole genome shotgun (WGS) entry which is preliminary data.</text>
</comment>
<dbReference type="SUPFAM" id="SSF51735">
    <property type="entry name" value="NAD(P)-binding Rossmann-fold domains"/>
    <property type="match status" value="1"/>
</dbReference>
<dbReference type="Gene3D" id="3.40.50.720">
    <property type="entry name" value="NAD(P)-binding Rossmann-like Domain"/>
    <property type="match status" value="1"/>
</dbReference>
<proteinExistence type="predicted"/>
<dbReference type="Proteomes" id="UP000632454">
    <property type="component" value="Unassembled WGS sequence"/>
</dbReference>
<evidence type="ECO:0000259" key="1">
    <source>
        <dbReference type="Pfam" id="PF13460"/>
    </source>
</evidence>
<dbReference type="PANTHER" id="PTHR47129">
    <property type="entry name" value="QUINONE OXIDOREDUCTASE 2"/>
    <property type="match status" value="1"/>
</dbReference>
<protein>
    <submittedName>
        <fullName evidence="2">NAD(P)-dependent oxidoreductase</fullName>
    </submittedName>
</protein>
<dbReference type="Gene3D" id="3.90.25.10">
    <property type="entry name" value="UDP-galactose 4-epimerase, domain 1"/>
    <property type="match status" value="1"/>
</dbReference>
<gene>
    <name evidence="2" type="ORF">GCM10007298_00660</name>
</gene>
<dbReference type="InterPro" id="IPR016040">
    <property type="entry name" value="NAD(P)-bd_dom"/>
</dbReference>
<organism evidence="2 3">
    <name type="scientific">Williamsia phyllosphaerae</name>
    <dbReference type="NCBI Taxonomy" id="885042"/>
    <lineage>
        <taxon>Bacteria</taxon>
        <taxon>Bacillati</taxon>
        <taxon>Actinomycetota</taxon>
        <taxon>Actinomycetes</taxon>
        <taxon>Mycobacteriales</taxon>
        <taxon>Nocardiaceae</taxon>
        <taxon>Williamsia</taxon>
    </lineage>
</organism>
<dbReference type="RefSeq" id="WP_308690694.1">
    <property type="nucleotide sequence ID" value="NZ_BMCS01000001.1"/>
</dbReference>
<dbReference type="PANTHER" id="PTHR47129:SF1">
    <property type="entry name" value="NMRA-LIKE DOMAIN-CONTAINING PROTEIN"/>
    <property type="match status" value="1"/>
</dbReference>
<evidence type="ECO:0000313" key="3">
    <source>
        <dbReference type="Proteomes" id="UP000632454"/>
    </source>
</evidence>
<name>A0ABQ1U582_9NOCA</name>
<dbReference type="EMBL" id="BMCS01000001">
    <property type="protein sequence ID" value="GGF08628.1"/>
    <property type="molecule type" value="Genomic_DNA"/>
</dbReference>